<evidence type="ECO:0000313" key="4">
    <source>
        <dbReference type="Proteomes" id="UP000515158"/>
    </source>
</evidence>
<dbReference type="RefSeq" id="XP_034245927.1">
    <property type="nucleotide sequence ID" value="XM_034390036.1"/>
</dbReference>
<dbReference type="GeneID" id="117647991"/>
<feature type="transmembrane region" description="Helical" evidence="2">
    <location>
        <begin position="421"/>
        <end position="443"/>
    </location>
</feature>
<feature type="transmembrane region" description="Helical" evidence="2">
    <location>
        <begin position="59"/>
        <end position="79"/>
    </location>
</feature>
<feature type="transmembrane region" description="Helical" evidence="2">
    <location>
        <begin position="332"/>
        <end position="350"/>
    </location>
</feature>
<keyword evidence="4" id="KW-1185">Reference proteome</keyword>
<dbReference type="PROSITE" id="PS50850">
    <property type="entry name" value="MFS"/>
    <property type="match status" value="1"/>
</dbReference>
<evidence type="ECO:0000313" key="5">
    <source>
        <dbReference type="RefSeq" id="XP_034245927.1"/>
    </source>
</evidence>
<accession>A0A6P8ZC48</accession>
<keyword evidence="2" id="KW-0472">Membrane</keyword>
<dbReference type="OrthoDB" id="2213137at2759"/>
<dbReference type="Pfam" id="PF07690">
    <property type="entry name" value="MFS_1"/>
    <property type="match status" value="1"/>
</dbReference>
<dbReference type="PANTHER" id="PTHR11360:SF306">
    <property type="entry name" value="RE01051P"/>
    <property type="match status" value="1"/>
</dbReference>
<protein>
    <submittedName>
        <fullName evidence="5">Monocarboxylate transporter 1-like isoform X3</fullName>
    </submittedName>
</protein>
<evidence type="ECO:0000259" key="3">
    <source>
        <dbReference type="PROSITE" id="PS50850"/>
    </source>
</evidence>
<feature type="domain" description="Major facilitator superfamily (MFS) profile" evidence="3">
    <location>
        <begin position="264"/>
        <end position="455"/>
    </location>
</feature>
<proteinExistence type="predicted"/>
<gene>
    <name evidence="5" type="primary">LOC117647991</name>
</gene>
<dbReference type="Proteomes" id="UP000515158">
    <property type="component" value="Unplaced"/>
</dbReference>
<organism evidence="5">
    <name type="scientific">Thrips palmi</name>
    <name type="common">Melon thrips</name>
    <dbReference type="NCBI Taxonomy" id="161013"/>
    <lineage>
        <taxon>Eukaryota</taxon>
        <taxon>Metazoa</taxon>
        <taxon>Ecdysozoa</taxon>
        <taxon>Arthropoda</taxon>
        <taxon>Hexapoda</taxon>
        <taxon>Insecta</taxon>
        <taxon>Pterygota</taxon>
        <taxon>Neoptera</taxon>
        <taxon>Paraneoptera</taxon>
        <taxon>Thysanoptera</taxon>
        <taxon>Terebrantia</taxon>
        <taxon>Thripoidea</taxon>
        <taxon>Thripidae</taxon>
        <taxon>Thrips</taxon>
    </lineage>
</organism>
<reference evidence="5" key="1">
    <citation type="submission" date="2025-08" db="UniProtKB">
        <authorList>
            <consortium name="RefSeq"/>
        </authorList>
    </citation>
    <scope>IDENTIFICATION</scope>
    <source>
        <tissue evidence="5">Total insect</tissue>
    </source>
</reference>
<dbReference type="AlphaFoldDB" id="A0A6P8ZC48"/>
<dbReference type="InterPro" id="IPR011701">
    <property type="entry name" value="MFS"/>
</dbReference>
<dbReference type="InterPro" id="IPR050327">
    <property type="entry name" value="Proton-linked_MCT"/>
</dbReference>
<feature type="transmembrane region" description="Helical" evidence="2">
    <location>
        <begin position="387"/>
        <end position="409"/>
    </location>
</feature>
<dbReference type="InterPro" id="IPR036259">
    <property type="entry name" value="MFS_trans_sf"/>
</dbReference>
<evidence type="ECO:0000256" key="2">
    <source>
        <dbReference type="SAM" id="Phobius"/>
    </source>
</evidence>
<keyword evidence="2" id="KW-0812">Transmembrane</keyword>
<keyword evidence="2" id="KW-1133">Transmembrane helix</keyword>
<comment type="subcellular location">
    <subcellularLocation>
        <location evidence="1">Membrane</location>
        <topology evidence="1">Multi-pass membrane protein</topology>
    </subcellularLocation>
</comment>
<dbReference type="PANTHER" id="PTHR11360">
    <property type="entry name" value="MONOCARBOXYLATE TRANSPORTER"/>
    <property type="match status" value="1"/>
</dbReference>
<feature type="transmembrane region" description="Helical" evidence="2">
    <location>
        <begin position="91"/>
        <end position="108"/>
    </location>
</feature>
<feature type="transmembrane region" description="Helical" evidence="2">
    <location>
        <begin position="303"/>
        <end position="325"/>
    </location>
</feature>
<dbReference type="Gene3D" id="1.20.1250.20">
    <property type="entry name" value="MFS general substrate transporter like domains"/>
    <property type="match status" value="1"/>
</dbReference>
<feature type="transmembrane region" description="Helical" evidence="2">
    <location>
        <begin position="21"/>
        <end position="47"/>
    </location>
</feature>
<dbReference type="GO" id="GO:0016020">
    <property type="term" value="C:membrane"/>
    <property type="evidence" value="ECO:0007669"/>
    <property type="project" value="UniProtKB-SubCell"/>
</dbReference>
<evidence type="ECO:0000256" key="1">
    <source>
        <dbReference type="ARBA" id="ARBA00004141"/>
    </source>
</evidence>
<feature type="transmembrane region" description="Helical" evidence="2">
    <location>
        <begin position="268"/>
        <end position="291"/>
    </location>
</feature>
<dbReference type="SUPFAM" id="SSF103473">
    <property type="entry name" value="MFS general substrate transporter"/>
    <property type="match status" value="2"/>
</dbReference>
<name>A0A6P8ZC48_THRPL</name>
<dbReference type="InterPro" id="IPR020846">
    <property type="entry name" value="MFS_dom"/>
</dbReference>
<dbReference type="GO" id="GO:0008028">
    <property type="term" value="F:monocarboxylic acid transmembrane transporter activity"/>
    <property type="evidence" value="ECO:0007669"/>
    <property type="project" value="TreeGrafter"/>
</dbReference>
<feature type="transmembrane region" description="Helical" evidence="2">
    <location>
        <begin position="356"/>
        <end position="375"/>
    </location>
</feature>
<sequence length="455" mass="48115">MTTAANGAGPAGHAPAPDGGYGWVVVVAYSLNTIVVLQLIGVFGLIFKDLFATLAMPATDIALILNLNMSFSLLLGIFTNALMRKFGYRQTGAAGAVLAAFGMVLTALSSSSPAFLFNFGIVMAAVPVVLETPSVHENEDDPMVDKEFVLTALPVLKPLEEGDAEVGGLGMRQRTPSTTSTYYTARCPSSNSIWASSNVLDMGSSVITLDDTILEEVAATPLHAEMALKAVKSEAGEDGRRGAARRCCAFIVDLFDLSLLSSPSTLNLMLGVSVASFAEMNFTVFVPFILADRGLDTASIANAMSVIAMANTVFRLLAPLAQALLGWSSKNMYILSLLVVVAGRTVLVVVDSDSGVMVVALVLGASKGLRTVFYHMIIPDSVPPDRLAAAVGLQAVLNGIIFLASGPVLGYIRDTSRNYDVVILVLNGITLLSIAMWGVEYLVQVVRHTRKKQCS</sequence>